<organism evidence="6 7">
    <name type="scientific">Actinoplanes auranticolor</name>
    <dbReference type="NCBI Taxonomy" id="47988"/>
    <lineage>
        <taxon>Bacteria</taxon>
        <taxon>Bacillati</taxon>
        <taxon>Actinomycetota</taxon>
        <taxon>Actinomycetes</taxon>
        <taxon>Micromonosporales</taxon>
        <taxon>Micromonosporaceae</taxon>
        <taxon>Actinoplanes</taxon>
    </lineage>
</organism>
<gene>
    <name evidence="6" type="ORF">Aau02nite_00650</name>
</gene>
<keyword evidence="2" id="KW-0046">Antibiotic resistance</keyword>
<evidence type="ECO:0000256" key="3">
    <source>
        <dbReference type="ARBA" id="ARBA00047831"/>
    </source>
</evidence>
<proteinExistence type="predicted"/>
<dbReference type="PIRSF" id="PIRSF000819">
    <property type="entry name" value="Streptomycin_3-adenylyltransf"/>
    <property type="match status" value="1"/>
</dbReference>
<reference evidence="6" key="1">
    <citation type="submission" date="2021-03" db="EMBL/GenBank/DDBJ databases">
        <title>Whole genome shotgun sequence of Actinoplanes auranticolor NBRC 12245.</title>
        <authorList>
            <person name="Komaki H."/>
            <person name="Tamura T."/>
        </authorList>
    </citation>
    <scope>NUCLEOTIDE SEQUENCE</scope>
    <source>
        <strain evidence="6">NBRC 12245</strain>
    </source>
</reference>
<comment type="catalytic activity">
    <reaction evidence="3">
        <text>spectinomycin + ATP = 9-O-adenylylspectinomycin + diphosphate</text>
        <dbReference type="Rhea" id="RHEA:63228"/>
        <dbReference type="ChEBI" id="CHEBI:30616"/>
        <dbReference type="ChEBI" id="CHEBI:33019"/>
        <dbReference type="ChEBI" id="CHEBI:146260"/>
        <dbReference type="ChEBI" id="CHEBI:146261"/>
    </reaction>
</comment>
<dbReference type="SUPFAM" id="SSF81301">
    <property type="entry name" value="Nucleotidyltransferase"/>
    <property type="match status" value="1"/>
</dbReference>
<dbReference type="InterPro" id="IPR002934">
    <property type="entry name" value="Polymerase_NTP_transf_dom"/>
</dbReference>
<evidence type="ECO:0000313" key="7">
    <source>
        <dbReference type="Proteomes" id="UP000681340"/>
    </source>
</evidence>
<dbReference type="Proteomes" id="UP000681340">
    <property type="component" value="Unassembled WGS sequence"/>
</dbReference>
<comment type="caution">
    <text evidence="6">The sequence shown here is derived from an EMBL/GenBank/DDBJ whole genome shotgun (WGS) entry which is preliminary data.</text>
</comment>
<dbReference type="GO" id="GO:0046677">
    <property type="term" value="P:response to antibiotic"/>
    <property type="evidence" value="ECO:0007669"/>
    <property type="project" value="UniProtKB-KW"/>
</dbReference>
<dbReference type="InterPro" id="IPR025184">
    <property type="entry name" value="AadA_C"/>
</dbReference>
<sequence length="255" mass="27063">MEQAERVVALITEVTGTELAGAYLHGSAVLGGLRPASDVDILAVTRRSLTEDQRRALIAGLLPISGSAVGARPVELTVVVQAAVRPWRYPPTGDFRYGEWLRADYEAGLIPAPEPMPGLALEAAVALAGDRTLAGLPPAQVLDPVPTELLFRAGVDGIPGLLADLAEDTRNVLLTLARIWTTLATGTIVAKDTAADWALARLAPEHRPVLAFARDLYLTTSYADESWSDELKAQVGPHVDAVLARIGGLRDAGRQ</sequence>
<dbReference type="InterPro" id="IPR043519">
    <property type="entry name" value="NT_sf"/>
</dbReference>
<evidence type="ECO:0000259" key="5">
    <source>
        <dbReference type="Pfam" id="PF13427"/>
    </source>
</evidence>
<keyword evidence="7" id="KW-1185">Reference proteome</keyword>
<dbReference type="Gene3D" id="3.30.460.10">
    <property type="entry name" value="Beta Polymerase, domain 2"/>
    <property type="match status" value="1"/>
</dbReference>
<evidence type="ECO:0000313" key="6">
    <source>
        <dbReference type="EMBL" id="GIM62915.1"/>
    </source>
</evidence>
<dbReference type="AlphaFoldDB" id="A0A919VHX1"/>
<evidence type="ECO:0000259" key="4">
    <source>
        <dbReference type="Pfam" id="PF01909"/>
    </source>
</evidence>
<accession>A0A919VHX1</accession>
<evidence type="ECO:0000256" key="2">
    <source>
        <dbReference type="ARBA" id="ARBA00023251"/>
    </source>
</evidence>
<protein>
    <submittedName>
        <fullName evidence="6">Nucleotidyltransferase</fullName>
    </submittedName>
</protein>
<dbReference type="GO" id="GO:0070566">
    <property type="term" value="F:adenylyltransferase activity"/>
    <property type="evidence" value="ECO:0007669"/>
    <property type="project" value="InterPro"/>
</dbReference>
<feature type="domain" description="Adenylyltransferase AadA C-terminal" evidence="5">
    <location>
        <begin position="140"/>
        <end position="242"/>
    </location>
</feature>
<dbReference type="RefSeq" id="WP_212986232.1">
    <property type="nucleotide sequence ID" value="NZ_BAABEA010000029.1"/>
</dbReference>
<dbReference type="InterPro" id="IPR024172">
    <property type="entry name" value="AadA/Aad9"/>
</dbReference>
<dbReference type="EMBL" id="BOQL01000001">
    <property type="protein sequence ID" value="GIM62915.1"/>
    <property type="molecule type" value="Genomic_DNA"/>
</dbReference>
<dbReference type="CDD" id="cd05403">
    <property type="entry name" value="NT_KNTase_like"/>
    <property type="match status" value="1"/>
</dbReference>
<dbReference type="Pfam" id="PF01909">
    <property type="entry name" value="NTP_transf_2"/>
    <property type="match status" value="1"/>
</dbReference>
<evidence type="ECO:0000256" key="1">
    <source>
        <dbReference type="ARBA" id="ARBA00022679"/>
    </source>
</evidence>
<keyword evidence="1" id="KW-0808">Transferase</keyword>
<feature type="domain" description="Polymerase nucleotidyl transferase" evidence="4">
    <location>
        <begin position="20"/>
        <end position="57"/>
    </location>
</feature>
<name>A0A919VHX1_9ACTN</name>
<dbReference type="Pfam" id="PF13427">
    <property type="entry name" value="AadA_C"/>
    <property type="match status" value="1"/>
</dbReference>